<organism evidence="1 2">
    <name type="scientific">Hypsizygus marmoreus</name>
    <name type="common">White beech mushroom</name>
    <name type="synonym">Agaricus marmoreus</name>
    <dbReference type="NCBI Taxonomy" id="39966"/>
    <lineage>
        <taxon>Eukaryota</taxon>
        <taxon>Fungi</taxon>
        <taxon>Dikarya</taxon>
        <taxon>Basidiomycota</taxon>
        <taxon>Agaricomycotina</taxon>
        <taxon>Agaricomycetes</taxon>
        <taxon>Agaricomycetidae</taxon>
        <taxon>Agaricales</taxon>
        <taxon>Tricholomatineae</taxon>
        <taxon>Lyophyllaceae</taxon>
        <taxon>Hypsizygus</taxon>
    </lineage>
</organism>
<accession>A0A369JC33</accession>
<proteinExistence type="predicted"/>
<protein>
    <submittedName>
        <fullName evidence="1">Uncharacterized protein</fullName>
    </submittedName>
</protein>
<dbReference type="EMBL" id="LUEZ02000087">
    <property type="protein sequence ID" value="RDB18770.1"/>
    <property type="molecule type" value="Genomic_DNA"/>
</dbReference>
<gene>
    <name evidence="1" type="ORF">Hypma_014552</name>
</gene>
<dbReference type="InParanoid" id="A0A369JC33"/>
<comment type="caution">
    <text evidence="1">The sequence shown here is derived from an EMBL/GenBank/DDBJ whole genome shotgun (WGS) entry which is preliminary data.</text>
</comment>
<dbReference type="AlphaFoldDB" id="A0A369JC33"/>
<evidence type="ECO:0000313" key="1">
    <source>
        <dbReference type="EMBL" id="RDB18770.1"/>
    </source>
</evidence>
<reference evidence="1" key="1">
    <citation type="submission" date="2018-04" db="EMBL/GenBank/DDBJ databases">
        <title>Whole genome sequencing of Hypsizygus marmoreus.</title>
        <authorList>
            <person name="Choi I.-G."/>
            <person name="Min B."/>
            <person name="Kim J.-G."/>
            <person name="Kim S."/>
            <person name="Oh Y.-L."/>
            <person name="Kong W.-S."/>
            <person name="Park H."/>
            <person name="Jeong J."/>
            <person name="Song E.-S."/>
        </authorList>
    </citation>
    <scope>NUCLEOTIDE SEQUENCE [LARGE SCALE GENOMIC DNA]</scope>
    <source>
        <strain evidence="1">51987-8</strain>
    </source>
</reference>
<dbReference type="Proteomes" id="UP000076154">
    <property type="component" value="Unassembled WGS sequence"/>
</dbReference>
<name>A0A369JC33_HYPMA</name>
<sequence length="117" mass="13394">MRTNSVLIMVKLATCNYGTSLRSRQEVQGNLHFLGYENSKGCAAIPQISSCMCFDRHNKDDKVYGWKEGNFMYEAWKPSYDPSHRFCRGSGWMAINDPQTQSQKHLEHLSGKTPICE</sequence>
<evidence type="ECO:0000313" key="2">
    <source>
        <dbReference type="Proteomes" id="UP000076154"/>
    </source>
</evidence>
<keyword evidence="2" id="KW-1185">Reference proteome</keyword>